<evidence type="ECO:0000313" key="5">
    <source>
        <dbReference type="Proteomes" id="UP001652625"/>
    </source>
</evidence>
<accession>A0ABM4CHM3</accession>
<dbReference type="PRINTS" id="PR00448">
    <property type="entry name" value="NSFATTACHMNT"/>
</dbReference>
<reference evidence="6" key="1">
    <citation type="submission" date="2025-08" db="UniProtKB">
        <authorList>
            <consortium name="RefSeq"/>
        </authorList>
    </citation>
    <scope>IDENTIFICATION</scope>
</reference>
<dbReference type="SUPFAM" id="SSF48452">
    <property type="entry name" value="TPR-like"/>
    <property type="match status" value="1"/>
</dbReference>
<keyword evidence="3 4" id="KW-0653">Protein transport</keyword>
<dbReference type="SMART" id="SM00028">
    <property type="entry name" value="TPR"/>
    <property type="match status" value="4"/>
</dbReference>
<keyword evidence="4" id="KW-0472">Membrane</keyword>
<keyword evidence="5" id="KW-1185">Reference proteome</keyword>
<dbReference type="InterPro" id="IPR000744">
    <property type="entry name" value="NSF_attach"/>
</dbReference>
<comment type="similarity">
    <text evidence="1 4">Belongs to the SNAP family.</text>
</comment>
<dbReference type="Gene3D" id="1.25.40.10">
    <property type="entry name" value="Tetratricopeptide repeat domain"/>
    <property type="match status" value="1"/>
</dbReference>
<dbReference type="Proteomes" id="UP001652625">
    <property type="component" value="Chromosome 09"/>
</dbReference>
<comment type="function">
    <text evidence="4">Required for vesicular transport between the endoplasmic reticulum and the Golgi apparatus.</text>
</comment>
<proteinExistence type="inferred from homology"/>
<dbReference type="PANTHER" id="PTHR13768">
    <property type="entry name" value="SOLUBLE NSF ATTACHMENT PROTEIN SNAP"/>
    <property type="match status" value="1"/>
</dbReference>
<evidence type="ECO:0000256" key="2">
    <source>
        <dbReference type="ARBA" id="ARBA00022448"/>
    </source>
</evidence>
<name>A0ABM4CHM3_HYDVU</name>
<evidence type="ECO:0000313" key="6">
    <source>
        <dbReference type="RefSeq" id="XP_065661235.1"/>
    </source>
</evidence>
<keyword evidence="4" id="KW-0931">ER-Golgi transport</keyword>
<keyword evidence="2 4" id="KW-0813">Transport</keyword>
<protein>
    <submittedName>
        <fullName evidence="6">Alpha-soluble NSF attachment protein isoform X2</fullName>
    </submittedName>
</protein>
<comment type="subcellular location">
    <subcellularLocation>
        <location evidence="4">Membrane</location>
        <topology evidence="4">Peripheral membrane protein</topology>
    </subcellularLocation>
</comment>
<dbReference type="InterPro" id="IPR011990">
    <property type="entry name" value="TPR-like_helical_dom_sf"/>
</dbReference>
<dbReference type="GeneID" id="100198421"/>
<evidence type="ECO:0000256" key="1">
    <source>
        <dbReference type="ARBA" id="ARBA00010050"/>
    </source>
</evidence>
<evidence type="ECO:0000256" key="3">
    <source>
        <dbReference type="ARBA" id="ARBA00022927"/>
    </source>
</evidence>
<organism evidence="5 6">
    <name type="scientific">Hydra vulgaris</name>
    <name type="common">Hydra</name>
    <name type="synonym">Hydra attenuata</name>
    <dbReference type="NCBI Taxonomy" id="6087"/>
    <lineage>
        <taxon>Eukaryota</taxon>
        <taxon>Metazoa</taxon>
        <taxon>Cnidaria</taxon>
        <taxon>Hydrozoa</taxon>
        <taxon>Hydroidolina</taxon>
        <taxon>Anthoathecata</taxon>
        <taxon>Aplanulata</taxon>
        <taxon>Hydridae</taxon>
        <taxon>Hydra</taxon>
    </lineage>
</organism>
<dbReference type="CDD" id="cd15832">
    <property type="entry name" value="SNAP"/>
    <property type="match status" value="1"/>
</dbReference>
<dbReference type="RefSeq" id="XP_065661235.1">
    <property type="nucleotide sequence ID" value="XM_065805163.1"/>
</dbReference>
<gene>
    <name evidence="6" type="primary">LOC100198421</name>
</gene>
<evidence type="ECO:0000256" key="4">
    <source>
        <dbReference type="RuleBase" id="RU367013"/>
    </source>
</evidence>
<dbReference type="Pfam" id="PF14938">
    <property type="entry name" value="SNAP"/>
    <property type="match status" value="1"/>
</dbReference>
<dbReference type="PANTHER" id="PTHR13768:SF8">
    <property type="entry name" value="ALPHA-SOLUBLE NSF ATTACHMENT PROTEIN"/>
    <property type="match status" value="1"/>
</dbReference>
<dbReference type="InterPro" id="IPR019734">
    <property type="entry name" value="TPR_rpt"/>
</dbReference>
<sequence>MSKEEDRANEYLAEAKKNIESSKGFFGRMFGATSKIEDASSLYSRAGNSFKIAKNWKAAGDAFCEAAKLQENQLQSKHEAASQYVEAANCYRKSNFEEAINCLQQAIEIYTEMGRFSIAAKHHITIAEIYETNLADINEAINHYTKAADFYKGEESNSAANKCLLKMAFYHAQQENYKKAISIYEDVAAVCIESPLLKYSAREHYFRASLCWLCLDIAAVEVAINKYLEMFPALEDSRELKFLNKLVEAVKEENIDHFTEAVREYDSISRLDQWYTTLLLRIKKSFTGDDVDIN</sequence>